<dbReference type="InterPro" id="IPR019885">
    <property type="entry name" value="Tscrpt_reg_HTH_AsnC-type_CS"/>
</dbReference>
<dbReference type="CDD" id="cd00090">
    <property type="entry name" value="HTH_ARSR"/>
    <property type="match status" value="1"/>
</dbReference>
<dbReference type="InterPro" id="IPR000485">
    <property type="entry name" value="AsnC-type_HTH_dom"/>
</dbReference>
<organism evidence="5 6">
    <name type="scientific">Actinoallomurus vinaceus</name>
    <dbReference type="NCBI Taxonomy" id="1080074"/>
    <lineage>
        <taxon>Bacteria</taxon>
        <taxon>Bacillati</taxon>
        <taxon>Actinomycetota</taxon>
        <taxon>Actinomycetes</taxon>
        <taxon>Streptosporangiales</taxon>
        <taxon>Thermomonosporaceae</taxon>
        <taxon>Actinoallomurus</taxon>
    </lineage>
</organism>
<evidence type="ECO:0000313" key="5">
    <source>
        <dbReference type="EMBL" id="GAA4631725.1"/>
    </source>
</evidence>
<dbReference type="InterPro" id="IPR019888">
    <property type="entry name" value="Tscrpt_reg_AsnC-like"/>
</dbReference>
<evidence type="ECO:0000259" key="4">
    <source>
        <dbReference type="PROSITE" id="PS50956"/>
    </source>
</evidence>
<dbReference type="InterPro" id="IPR036390">
    <property type="entry name" value="WH_DNA-bd_sf"/>
</dbReference>
<dbReference type="PANTHER" id="PTHR30154:SF34">
    <property type="entry name" value="TRANSCRIPTIONAL REGULATOR AZLB"/>
    <property type="match status" value="1"/>
</dbReference>
<comment type="caution">
    <text evidence="5">The sequence shown here is derived from an EMBL/GenBank/DDBJ whole genome shotgun (WGS) entry which is preliminary data.</text>
</comment>
<dbReference type="InterPro" id="IPR011008">
    <property type="entry name" value="Dimeric_a/b-barrel"/>
</dbReference>
<dbReference type="Pfam" id="PF01037">
    <property type="entry name" value="AsnC_trans_reg"/>
    <property type="match status" value="1"/>
</dbReference>
<evidence type="ECO:0000256" key="3">
    <source>
        <dbReference type="ARBA" id="ARBA00023163"/>
    </source>
</evidence>
<sequence length="172" mass="18358">MNDQVDETDLAILRLLQTDGRATHAAIGKAVGLTGPSVYARIKRMERDGIIRGYTALIDPAALDQGLVAIVRVSLKASADEQEPFESIIGADPQVLECHDVDGEDSYILKVRTASPQTLRRLLADLRGVPGVTRTVSSIALETVKDVTATAVLGPVAEARDSGRTAEPAEDR</sequence>
<dbReference type="PANTHER" id="PTHR30154">
    <property type="entry name" value="LEUCINE-RESPONSIVE REGULATORY PROTEIN"/>
    <property type="match status" value="1"/>
</dbReference>
<dbReference type="PROSITE" id="PS50956">
    <property type="entry name" value="HTH_ASNC_2"/>
    <property type="match status" value="1"/>
</dbReference>
<evidence type="ECO:0000256" key="2">
    <source>
        <dbReference type="ARBA" id="ARBA00023125"/>
    </source>
</evidence>
<dbReference type="Proteomes" id="UP001501442">
    <property type="component" value="Unassembled WGS sequence"/>
</dbReference>
<dbReference type="Gene3D" id="3.30.70.920">
    <property type="match status" value="1"/>
</dbReference>
<keyword evidence="1" id="KW-0805">Transcription regulation</keyword>
<dbReference type="PROSITE" id="PS00519">
    <property type="entry name" value="HTH_ASNC_1"/>
    <property type="match status" value="1"/>
</dbReference>
<dbReference type="RefSeq" id="WP_345434703.1">
    <property type="nucleotide sequence ID" value="NZ_BAABHK010000009.1"/>
</dbReference>
<dbReference type="InterPro" id="IPR019887">
    <property type="entry name" value="Tscrpt_reg_AsnC/Lrp_C"/>
</dbReference>
<evidence type="ECO:0000256" key="1">
    <source>
        <dbReference type="ARBA" id="ARBA00023015"/>
    </source>
</evidence>
<dbReference type="SUPFAM" id="SSF54909">
    <property type="entry name" value="Dimeric alpha+beta barrel"/>
    <property type="match status" value="1"/>
</dbReference>
<dbReference type="Gene3D" id="1.10.10.10">
    <property type="entry name" value="Winged helix-like DNA-binding domain superfamily/Winged helix DNA-binding domain"/>
    <property type="match status" value="1"/>
</dbReference>
<dbReference type="InterPro" id="IPR036388">
    <property type="entry name" value="WH-like_DNA-bd_sf"/>
</dbReference>
<accession>A0ABP8UL83</accession>
<name>A0ABP8UL83_9ACTN</name>
<dbReference type="InterPro" id="IPR011991">
    <property type="entry name" value="ArsR-like_HTH"/>
</dbReference>
<dbReference type="PRINTS" id="PR00033">
    <property type="entry name" value="HTHASNC"/>
</dbReference>
<evidence type="ECO:0000313" key="6">
    <source>
        <dbReference type="Proteomes" id="UP001501442"/>
    </source>
</evidence>
<keyword evidence="6" id="KW-1185">Reference proteome</keyword>
<feature type="domain" description="HTH asnC-type" evidence="4">
    <location>
        <begin position="5"/>
        <end position="68"/>
    </location>
</feature>
<dbReference type="EMBL" id="BAABHK010000009">
    <property type="protein sequence ID" value="GAA4631725.1"/>
    <property type="molecule type" value="Genomic_DNA"/>
</dbReference>
<keyword evidence="3" id="KW-0804">Transcription</keyword>
<reference evidence="6" key="1">
    <citation type="journal article" date="2019" name="Int. J. Syst. Evol. Microbiol.">
        <title>The Global Catalogue of Microorganisms (GCM) 10K type strain sequencing project: providing services to taxonomists for standard genome sequencing and annotation.</title>
        <authorList>
            <consortium name="The Broad Institute Genomics Platform"/>
            <consortium name="The Broad Institute Genome Sequencing Center for Infectious Disease"/>
            <person name="Wu L."/>
            <person name="Ma J."/>
        </authorList>
    </citation>
    <scope>NUCLEOTIDE SEQUENCE [LARGE SCALE GENOMIC DNA]</scope>
    <source>
        <strain evidence="6">JCM 17939</strain>
    </source>
</reference>
<dbReference type="SMART" id="SM00344">
    <property type="entry name" value="HTH_ASNC"/>
    <property type="match status" value="1"/>
</dbReference>
<keyword evidence="2" id="KW-0238">DNA-binding</keyword>
<proteinExistence type="predicted"/>
<protein>
    <submittedName>
        <fullName evidence="5">Lrp/AsnC family transcriptional regulator</fullName>
    </submittedName>
</protein>
<dbReference type="SUPFAM" id="SSF46785">
    <property type="entry name" value="Winged helix' DNA-binding domain"/>
    <property type="match status" value="1"/>
</dbReference>
<gene>
    <name evidence="5" type="ORF">GCM10023196_062240</name>
</gene>
<dbReference type="Pfam" id="PF13404">
    <property type="entry name" value="HTH_AsnC-type"/>
    <property type="match status" value="1"/>
</dbReference>